<evidence type="ECO:0000256" key="7">
    <source>
        <dbReference type="ARBA" id="ARBA00022723"/>
    </source>
</evidence>
<keyword evidence="4" id="KW-1003">Cell membrane</keyword>
<dbReference type="GO" id="GO:0019646">
    <property type="term" value="P:aerobic electron transport chain"/>
    <property type="evidence" value="ECO:0007669"/>
    <property type="project" value="TreeGrafter"/>
</dbReference>
<name>A0A1L3MJF0_9MICO</name>
<comment type="similarity">
    <text evidence="2">Belongs to the cytochrome ubiquinol oxidase subunit 2 family.</text>
</comment>
<dbReference type="KEGG" id="jte:ASJ30_14110"/>
<evidence type="ECO:0000256" key="10">
    <source>
        <dbReference type="ARBA" id="ARBA00023004"/>
    </source>
</evidence>
<keyword evidence="15" id="KW-1185">Reference proteome</keyword>
<evidence type="ECO:0000313" key="14">
    <source>
        <dbReference type="EMBL" id="APH02525.1"/>
    </source>
</evidence>
<evidence type="ECO:0000256" key="4">
    <source>
        <dbReference type="ARBA" id="ARBA00022475"/>
    </source>
</evidence>
<evidence type="ECO:0000256" key="8">
    <source>
        <dbReference type="ARBA" id="ARBA00022982"/>
    </source>
</evidence>
<dbReference type="GO" id="GO:0046872">
    <property type="term" value="F:metal ion binding"/>
    <property type="evidence" value="ECO:0007669"/>
    <property type="project" value="UniProtKB-KW"/>
</dbReference>
<feature type="compositionally biased region" description="Basic and acidic residues" evidence="12">
    <location>
        <begin position="54"/>
        <end position="76"/>
    </location>
</feature>
<keyword evidence="9 13" id="KW-1133">Transmembrane helix</keyword>
<proteinExistence type="inferred from homology"/>
<keyword evidence="7" id="KW-0479">Metal-binding</keyword>
<dbReference type="NCBIfam" id="TIGR00203">
    <property type="entry name" value="cydB"/>
    <property type="match status" value="1"/>
</dbReference>
<dbReference type="EMBL" id="CP013290">
    <property type="protein sequence ID" value="APH02525.1"/>
    <property type="molecule type" value="Genomic_DNA"/>
</dbReference>
<reference evidence="14 15" key="1">
    <citation type="submission" date="2015-11" db="EMBL/GenBank/DDBJ databases">
        <authorList>
            <person name="Zhang Y."/>
            <person name="Guo Z."/>
        </authorList>
    </citation>
    <scope>NUCLEOTIDE SEQUENCE [LARGE SCALE GENOMIC DNA]</scope>
    <source>
        <strain evidence="14 15">YFY001</strain>
    </source>
</reference>
<feature type="region of interest" description="Disordered" evidence="12">
    <location>
        <begin position="46"/>
        <end position="76"/>
    </location>
</feature>
<dbReference type="GO" id="GO:0005886">
    <property type="term" value="C:plasma membrane"/>
    <property type="evidence" value="ECO:0007669"/>
    <property type="project" value="UniProtKB-SubCell"/>
</dbReference>
<feature type="transmembrane region" description="Helical" evidence="13">
    <location>
        <begin position="236"/>
        <end position="256"/>
    </location>
</feature>
<feature type="transmembrane region" description="Helical" evidence="13">
    <location>
        <begin position="108"/>
        <end position="129"/>
    </location>
</feature>
<dbReference type="PIRSF" id="PIRSF000267">
    <property type="entry name" value="Cyt_oxidse_sub2"/>
    <property type="match status" value="1"/>
</dbReference>
<evidence type="ECO:0000256" key="12">
    <source>
        <dbReference type="SAM" id="MobiDB-lite"/>
    </source>
</evidence>
<dbReference type="GO" id="GO:0016682">
    <property type="term" value="F:oxidoreductase activity, acting on diphenols and related substances as donors, oxygen as acceptor"/>
    <property type="evidence" value="ECO:0007669"/>
    <property type="project" value="TreeGrafter"/>
</dbReference>
<protein>
    <submittedName>
        <fullName evidence="14">Cytochrome C oxidase assembly protein</fullName>
    </submittedName>
</protein>
<dbReference type="PANTHER" id="PTHR43141">
    <property type="entry name" value="CYTOCHROME BD2 SUBUNIT II"/>
    <property type="match status" value="1"/>
</dbReference>
<evidence type="ECO:0000256" key="13">
    <source>
        <dbReference type="SAM" id="Phobius"/>
    </source>
</evidence>
<evidence type="ECO:0000256" key="6">
    <source>
        <dbReference type="ARBA" id="ARBA00022692"/>
    </source>
</evidence>
<feature type="transmembrane region" description="Helical" evidence="13">
    <location>
        <begin position="337"/>
        <end position="360"/>
    </location>
</feature>
<evidence type="ECO:0000256" key="1">
    <source>
        <dbReference type="ARBA" id="ARBA00004651"/>
    </source>
</evidence>
<dbReference type="AlphaFoldDB" id="A0A1L3MJF0"/>
<keyword evidence="8" id="KW-0249">Electron transport</keyword>
<evidence type="ECO:0000256" key="9">
    <source>
        <dbReference type="ARBA" id="ARBA00022989"/>
    </source>
</evidence>
<feature type="transmembrane region" description="Helical" evidence="13">
    <location>
        <begin position="193"/>
        <end position="215"/>
    </location>
</feature>
<feature type="transmembrane region" description="Helical" evidence="13">
    <location>
        <begin position="262"/>
        <end position="281"/>
    </location>
</feature>
<dbReference type="GO" id="GO:0009055">
    <property type="term" value="F:electron transfer activity"/>
    <property type="evidence" value="ECO:0007669"/>
    <property type="project" value="TreeGrafter"/>
</dbReference>
<organism evidence="14 15">
    <name type="scientific">Janibacter indicus</name>
    <dbReference type="NCBI Taxonomy" id="857417"/>
    <lineage>
        <taxon>Bacteria</taxon>
        <taxon>Bacillati</taxon>
        <taxon>Actinomycetota</taxon>
        <taxon>Actinomycetes</taxon>
        <taxon>Micrococcales</taxon>
        <taxon>Intrasporangiaceae</taxon>
        <taxon>Janibacter</taxon>
    </lineage>
</organism>
<feature type="transmembrane region" description="Helical" evidence="13">
    <location>
        <begin position="288"/>
        <end position="308"/>
    </location>
</feature>
<keyword evidence="6 13" id="KW-0812">Transmembrane</keyword>
<dbReference type="RefSeq" id="WP_072625666.1">
    <property type="nucleotide sequence ID" value="NZ_CP013290.1"/>
</dbReference>
<dbReference type="InterPro" id="IPR003317">
    <property type="entry name" value="Cyt-d_oxidase_su2"/>
</dbReference>
<keyword evidence="5" id="KW-0349">Heme</keyword>
<dbReference type="Pfam" id="PF02322">
    <property type="entry name" value="Cyt_bd_oxida_II"/>
    <property type="match status" value="1"/>
</dbReference>
<accession>A0A1L3MJF0</accession>
<keyword evidence="11 13" id="KW-0472">Membrane</keyword>
<sequence>MDLITIWFVLLAVLWTGYLVTEGFDFGVGMLLPVLDKGSGAGDLEARPQAASHLDQRGESDLDQRGGDQRESETRRRTMLTTIGPHWDGNEVWLLTAGGATFAAFPHWYATMFSGMYLALLLLLVTLILRNMGLEYRHKRHDREWVRRWDLAIVAGSFVAPFLVGVALTNLVAGLPMTEHMMGSTAYTEFDGNLLSLLTPVAILGGLTVTAACLTHGAHFLVLKTTGDIRTRARSVATRAGLVTAVLAVALFVWLGTQRGTTAAWVAMALAAVALLAAIAANTKGREGWAFVGTSVTIGLTVVAYFLMLTPNAINGRGDSPDLTLEAAASSPMTLTIMTWAAVVFTPIMLAYTVWTYWVFRRRLSVEHMPVREQAGAGAH</sequence>
<evidence type="ECO:0000256" key="5">
    <source>
        <dbReference type="ARBA" id="ARBA00022617"/>
    </source>
</evidence>
<dbReference type="PANTHER" id="PTHR43141:SF5">
    <property type="entry name" value="CYTOCHROME BD-I UBIQUINOL OXIDASE SUBUNIT 2"/>
    <property type="match status" value="1"/>
</dbReference>
<evidence type="ECO:0000256" key="3">
    <source>
        <dbReference type="ARBA" id="ARBA00022448"/>
    </source>
</evidence>
<comment type="subcellular location">
    <subcellularLocation>
        <location evidence="1">Cell membrane</location>
        <topology evidence="1">Multi-pass membrane protein</topology>
    </subcellularLocation>
</comment>
<gene>
    <name evidence="14" type="ORF">ASJ30_14110</name>
</gene>
<evidence type="ECO:0000256" key="11">
    <source>
        <dbReference type="ARBA" id="ARBA00023136"/>
    </source>
</evidence>
<evidence type="ECO:0000256" key="2">
    <source>
        <dbReference type="ARBA" id="ARBA00007543"/>
    </source>
</evidence>
<feature type="transmembrane region" description="Helical" evidence="13">
    <location>
        <begin position="149"/>
        <end position="173"/>
    </location>
</feature>
<dbReference type="Proteomes" id="UP000182938">
    <property type="component" value="Chromosome"/>
</dbReference>
<dbReference type="GO" id="GO:0070069">
    <property type="term" value="C:cytochrome complex"/>
    <property type="evidence" value="ECO:0007669"/>
    <property type="project" value="TreeGrafter"/>
</dbReference>
<evidence type="ECO:0000313" key="15">
    <source>
        <dbReference type="Proteomes" id="UP000182938"/>
    </source>
</evidence>
<keyword evidence="3" id="KW-0813">Transport</keyword>
<keyword evidence="10" id="KW-0408">Iron</keyword>